<reference evidence="1" key="1">
    <citation type="submission" date="2014-12" db="EMBL/GenBank/DDBJ databases">
        <title>Insight into the proteome of Arion vulgaris.</title>
        <authorList>
            <person name="Aradska J."/>
            <person name="Bulat T."/>
            <person name="Smidak R."/>
            <person name="Sarate P."/>
            <person name="Gangsoo J."/>
            <person name="Sialana F."/>
            <person name="Bilban M."/>
            <person name="Lubec G."/>
        </authorList>
    </citation>
    <scope>NUCLEOTIDE SEQUENCE</scope>
    <source>
        <tissue evidence="1">Skin</tissue>
    </source>
</reference>
<feature type="non-terminal residue" evidence="1">
    <location>
        <position position="1"/>
    </location>
</feature>
<dbReference type="AlphaFoldDB" id="A0A0B6YXQ0"/>
<gene>
    <name evidence="1" type="primary">ORF39417</name>
</gene>
<organism evidence="1">
    <name type="scientific">Arion vulgaris</name>
    <dbReference type="NCBI Taxonomy" id="1028688"/>
    <lineage>
        <taxon>Eukaryota</taxon>
        <taxon>Metazoa</taxon>
        <taxon>Spiralia</taxon>
        <taxon>Lophotrochozoa</taxon>
        <taxon>Mollusca</taxon>
        <taxon>Gastropoda</taxon>
        <taxon>Heterobranchia</taxon>
        <taxon>Euthyneura</taxon>
        <taxon>Panpulmonata</taxon>
        <taxon>Eupulmonata</taxon>
        <taxon>Stylommatophora</taxon>
        <taxon>Helicina</taxon>
        <taxon>Arionoidea</taxon>
        <taxon>Arionidae</taxon>
        <taxon>Arion</taxon>
    </lineage>
</organism>
<evidence type="ECO:0000313" key="1">
    <source>
        <dbReference type="EMBL" id="CEK60451.1"/>
    </source>
</evidence>
<accession>A0A0B6YXQ0</accession>
<sequence>TPCQCPQWEGEWYCVSIYRSASAINQHFLKSQTRTREKIDIKISLEMWAKCYRLPSHNSNYSLFISANFLQNQSH</sequence>
<name>A0A0B6YXQ0_9EUPU</name>
<protein>
    <submittedName>
        <fullName evidence="1">Uncharacterized protein</fullName>
    </submittedName>
</protein>
<proteinExistence type="predicted"/>
<dbReference type="EMBL" id="HACG01013586">
    <property type="protein sequence ID" value="CEK60451.1"/>
    <property type="molecule type" value="Transcribed_RNA"/>
</dbReference>